<feature type="transmembrane region" description="Helical" evidence="1">
    <location>
        <begin position="108"/>
        <end position="127"/>
    </location>
</feature>
<dbReference type="AlphaFoldDB" id="A0A1M5XW30"/>
<feature type="transmembrane region" description="Helical" evidence="1">
    <location>
        <begin position="158"/>
        <end position="179"/>
    </location>
</feature>
<dbReference type="Pfam" id="PF00990">
    <property type="entry name" value="GGDEF"/>
    <property type="match status" value="1"/>
</dbReference>
<dbReference type="SUPFAM" id="SSF55073">
    <property type="entry name" value="Nucleotide cyclase"/>
    <property type="match status" value="1"/>
</dbReference>
<evidence type="ECO:0000259" key="2">
    <source>
        <dbReference type="PROSITE" id="PS50887"/>
    </source>
</evidence>
<keyword evidence="1" id="KW-0472">Membrane</keyword>
<dbReference type="PROSITE" id="PS50887">
    <property type="entry name" value="GGDEF"/>
    <property type="match status" value="1"/>
</dbReference>
<dbReference type="PANTHER" id="PTHR45138">
    <property type="entry name" value="REGULATORY COMPONENTS OF SENSORY TRANSDUCTION SYSTEM"/>
    <property type="match status" value="1"/>
</dbReference>
<proteinExistence type="predicted"/>
<dbReference type="Gene3D" id="3.30.70.270">
    <property type="match status" value="1"/>
</dbReference>
<dbReference type="STRING" id="1121316.SAMN02745207_03965"/>
<organism evidence="3 4">
    <name type="scientific">Clostridium grantii DSM 8605</name>
    <dbReference type="NCBI Taxonomy" id="1121316"/>
    <lineage>
        <taxon>Bacteria</taxon>
        <taxon>Bacillati</taxon>
        <taxon>Bacillota</taxon>
        <taxon>Clostridia</taxon>
        <taxon>Eubacteriales</taxon>
        <taxon>Clostridiaceae</taxon>
        <taxon>Clostridium</taxon>
    </lineage>
</organism>
<dbReference type="GO" id="GO:0052621">
    <property type="term" value="F:diguanylate cyclase activity"/>
    <property type="evidence" value="ECO:0007669"/>
    <property type="project" value="TreeGrafter"/>
</dbReference>
<evidence type="ECO:0000313" key="3">
    <source>
        <dbReference type="EMBL" id="SHI03764.1"/>
    </source>
</evidence>
<feature type="transmembrane region" description="Helical" evidence="1">
    <location>
        <begin position="51"/>
        <end position="69"/>
    </location>
</feature>
<dbReference type="OrthoDB" id="9805474at2"/>
<name>A0A1M5XW30_9CLOT</name>
<reference evidence="3 4" key="1">
    <citation type="submission" date="2016-11" db="EMBL/GenBank/DDBJ databases">
        <authorList>
            <person name="Jaros S."/>
            <person name="Januszkiewicz K."/>
            <person name="Wedrychowicz H."/>
        </authorList>
    </citation>
    <scope>NUCLEOTIDE SEQUENCE [LARGE SCALE GENOMIC DNA]</scope>
    <source>
        <strain evidence="3 4">DSM 8605</strain>
    </source>
</reference>
<feature type="domain" description="GGDEF" evidence="2">
    <location>
        <begin position="249"/>
        <end position="373"/>
    </location>
</feature>
<feature type="transmembrane region" description="Helical" evidence="1">
    <location>
        <begin position="21"/>
        <end position="39"/>
    </location>
</feature>
<sequence>MENKDIIEMYNHNLHKELISMGRIASVTSFILMPLFYFKDIFMTQYAHSTFFWRLLPIVVSILFILLSFSKYHNSYRIIKYAYLAILYSVLIMMFGLFYINYGTKNGRFNSFLIAGLITSLLIIQIFSSPVRKYIISFSIAVILFFIATFTLKGGDLFIISNLLNPVATVVLISVFSYINEKKSFSEFKSKVLLELSERELINEMEYRKSLENQLKNEVLHDPLTTIYNKKAAEKILTKKIEQFNKENRIFSLVFVDLDDLKTINDNKGHDAGDKYIISFTEMVTDFLGKNKYMFRVGGDEFLIFFEDKELDATNNIMELITDICLSKNIKFSYGTSFSNSSKLVTLYAIIREADIKMYNQKRRKKQLDKPEI</sequence>
<dbReference type="InterPro" id="IPR000160">
    <property type="entry name" value="GGDEF_dom"/>
</dbReference>
<dbReference type="Proteomes" id="UP000184447">
    <property type="component" value="Unassembled WGS sequence"/>
</dbReference>
<evidence type="ECO:0000313" key="4">
    <source>
        <dbReference type="Proteomes" id="UP000184447"/>
    </source>
</evidence>
<accession>A0A1M5XW30</accession>
<evidence type="ECO:0000256" key="1">
    <source>
        <dbReference type="SAM" id="Phobius"/>
    </source>
</evidence>
<dbReference type="CDD" id="cd01949">
    <property type="entry name" value="GGDEF"/>
    <property type="match status" value="1"/>
</dbReference>
<keyword evidence="1" id="KW-0812">Transmembrane</keyword>
<dbReference type="PANTHER" id="PTHR45138:SF9">
    <property type="entry name" value="DIGUANYLATE CYCLASE DGCM-RELATED"/>
    <property type="match status" value="1"/>
</dbReference>
<dbReference type="NCBIfam" id="TIGR00254">
    <property type="entry name" value="GGDEF"/>
    <property type="match status" value="1"/>
</dbReference>
<dbReference type="RefSeq" id="WP_073340772.1">
    <property type="nucleotide sequence ID" value="NZ_FQXM01000038.1"/>
</dbReference>
<keyword evidence="1" id="KW-1133">Transmembrane helix</keyword>
<dbReference type="EMBL" id="FQXM01000038">
    <property type="protein sequence ID" value="SHI03764.1"/>
    <property type="molecule type" value="Genomic_DNA"/>
</dbReference>
<feature type="transmembrane region" description="Helical" evidence="1">
    <location>
        <begin position="81"/>
        <end position="102"/>
    </location>
</feature>
<gene>
    <name evidence="3" type="ORF">SAMN02745207_03965</name>
</gene>
<dbReference type="SMART" id="SM00267">
    <property type="entry name" value="GGDEF"/>
    <property type="match status" value="1"/>
</dbReference>
<dbReference type="InterPro" id="IPR043128">
    <property type="entry name" value="Rev_trsase/Diguanyl_cyclase"/>
</dbReference>
<protein>
    <submittedName>
        <fullName evidence="3">Diguanylate cyclase (GGDEF) domain-containing protein</fullName>
    </submittedName>
</protein>
<feature type="transmembrane region" description="Helical" evidence="1">
    <location>
        <begin position="134"/>
        <end position="152"/>
    </location>
</feature>
<dbReference type="InterPro" id="IPR050469">
    <property type="entry name" value="Diguanylate_Cyclase"/>
</dbReference>
<dbReference type="InterPro" id="IPR029787">
    <property type="entry name" value="Nucleotide_cyclase"/>
</dbReference>
<keyword evidence="4" id="KW-1185">Reference proteome</keyword>